<feature type="compositionally biased region" description="Low complexity" evidence="1">
    <location>
        <begin position="43"/>
        <end position="60"/>
    </location>
</feature>
<dbReference type="Proteomes" id="UP000430079">
    <property type="component" value="Unassembled WGS sequence"/>
</dbReference>
<comment type="caution">
    <text evidence="3">The sequence shown here is derived from an EMBL/GenBank/DDBJ whole genome shotgun (WGS) entry which is preliminary data.</text>
</comment>
<sequence length="489" mass="50097">MTSPQQPQPQPQPERGPHDTGAHEQPVPAAPPMPPAAPPAAPHQPQGVAPLTPPAQQQPGQQPPAQQPAPEQPAPAKEAGTMMLQAQAAPEQPAPAKEAGTMMLQAQGQGPAAAQGQAPAQGPAPTQAQTAQAQHGQAPVQGQAPAQPAPAREAGTMMLQAQQYPEPQPLAAHGPGKDAGTMMLQTPVQAPVPAQAPAPPQAHAQPQAPQPPVQQQPVPPHPQQAYAGAGGYVSPIPVRPTHLGHALLSEWTKIRSVRSTIWTLGVMVLLCVGIGLLAALAAGSDRELDPVLGLGFVGVLLGSLCVITLGVLSISSEYGTGMVRTTLTACPSRVRMLTAKAIVFFTLALVITTVATGLVALLDSAMLNGPAPTADQWLRATVGAGLYVALLGLLALSVGTLLRHSAGAISTMMGVVLLPMLLALFLQGESLKDVQQALIEYSVPSGLATLYDIPFLSTGPTGWTPVWILAGVTAVTLGGAYAAVLQRDV</sequence>
<feature type="compositionally biased region" description="Pro residues" evidence="1">
    <location>
        <begin position="208"/>
        <end position="222"/>
    </location>
</feature>
<keyword evidence="4" id="KW-1185">Reference proteome</keyword>
<feature type="transmembrane region" description="Helical" evidence="2">
    <location>
        <begin position="409"/>
        <end position="426"/>
    </location>
</feature>
<gene>
    <name evidence="3" type="ORF">Sgleb_23650</name>
</gene>
<evidence type="ECO:0000313" key="4">
    <source>
        <dbReference type="Proteomes" id="UP000430079"/>
    </source>
</evidence>
<feature type="compositionally biased region" description="Low complexity" evidence="1">
    <location>
        <begin position="85"/>
        <end position="151"/>
    </location>
</feature>
<evidence type="ECO:0000256" key="2">
    <source>
        <dbReference type="SAM" id="Phobius"/>
    </source>
</evidence>
<evidence type="ECO:0000313" key="3">
    <source>
        <dbReference type="EMBL" id="GFE14318.1"/>
    </source>
</evidence>
<feature type="compositionally biased region" description="Pro residues" evidence="1">
    <location>
        <begin position="1"/>
        <end position="14"/>
    </location>
</feature>
<feature type="transmembrane region" description="Helical" evidence="2">
    <location>
        <begin position="261"/>
        <end position="282"/>
    </location>
</feature>
<dbReference type="AlphaFoldDB" id="A0A640STG7"/>
<feature type="transmembrane region" description="Helical" evidence="2">
    <location>
        <begin position="294"/>
        <end position="314"/>
    </location>
</feature>
<dbReference type="GO" id="GO:0140359">
    <property type="term" value="F:ABC-type transporter activity"/>
    <property type="evidence" value="ECO:0007669"/>
    <property type="project" value="InterPro"/>
</dbReference>
<feature type="transmembrane region" description="Helical" evidence="2">
    <location>
        <begin position="382"/>
        <end position="402"/>
    </location>
</feature>
<feature type="region of interest" description="Disordered" evidence="1">
    <location>
        <begin position="1"/>
        <end position="152"/>
    </location>
</feature>
<evidence type="ECO:0008006" key="5">
    <source>
        <dbReference type="Google" id="ProtNLM"/>
    </source>
</evidence>
<proteinExistence type="predicted"/>
<dbReference type="GO" id="GO:0005886">
    <property type="term" value="C:plasma membrane"/>
    <property type="evidence" value="ECO:0007669"/>
    <property type="project" value="UniProtKB-SubCell"/>
</dbReference>
<feature type="compositionally biased region" description="Pro residues" evidence="1">
    <location>
        <begin position="61"/>
        <end position="73"/>
    </location>
</feature>
<feature type="compositionally biased region" description="Pro residues" evidence="1">
    <location>
        <begin position="28"/>
        <end position="42"/>
    </location>
</feature>
<dbReference type="EMBL" id="BLIO01000001">
    <property type="protein sequence ID" value="GFE14318.1"/>
    <property type="molecule type" value="Genomic_DNA"/>
</dbReference>
<reference evidence="3 4" key="1">
    <citation type="submission" date="2019-12" db="EMBL/GenBank/DDBJ databases">
        <title>Whole genome shotgun sequence of Streptomyces hygroscopicus subsp. glebosus NBRC 13786.</title>
        <authorList>
            <person name="Ichikawa N."/>
            <person name="Kimura A."/>
            <person name="Kitahashi Y."/>
            <person name="Komaki H."/>
            <person name="Tamura T."/>
        </authorList>
    </citation>
    <scope>NUCLEOTIDE SEQUENCE [LARGE SCALE GENOMIC DNA]</scope>
    <source>
        <strain evidence="3 4">NBRC 13786</strain>
    </source>
</reference>
<feature type="transmembrane region" description="Helical" evidence="2">
    <location>
        <begin position="466"/>
        <end position="485"/>
    </location>
</feature>
<accession>A0A640STG7</accession>
<evidence type="ECO:0000256" key="1">
    <source>
        <dbReference type="SAM" id="MobiDB-lite"/>
    </source>
</evidence>
<protein>
    <recommendedName>
        <fullName evidence="5">ABC transporter</fullName>
    </recommendedName>
</protein>
<keyword evidence="2" id="KW-1133">Transmembrane helix</keyword>
<organism evidence="3 4">
    <name type="scientific">Streptomyces glebosus</name>
    <dbReference type="NCBI Taxonomy" id="249580"/>
    <lineage>
        <taxon>Bacteria</taxon>
        <taxon>Bacillati</taxon>
        <taxon>Actinomycetota</taxon>
        <taxon>Actinomycetes</taxon>
        <taxon>Kitasatosporales</taxon>
        <taxon>Streptomycetaceae</taxon>
        <taxon>Streptomyces</taxon>
    </lineage>
</organism>
<name>A0A640STG7_9ACTN</name>
<keyword evidence="2" id="KW-0812">Transmembrane</keyword>
<feature type="region of interest" description="Disordered" evidence="1">
    <location>
        <begin position="191"/>
        <end position="226"/>
    </location>
</feature>
<feature type="transmembrane region" description="Helical" evidence="2">
    <location>
        <begin position="341"/>
        <end position="362"/>
    </location>
</feature>
<keyword evidence="2" id="KW-0472">Membrane</keyword>